<dbReference type="Proteomes" id="UP001551482">
    <property type="component" value="Unassembled WGS sequence"/>
</dbReference>
<evidence type="ECO:0000259" key="1">
    <source>
        <dbReference type="PROSITE" id="PS51819"/>
    </source>
</evidence>
<evidence type="ECO:0000313" key="2">
    <source>
        <dbReference type="EMBL" id="MEU8139228.1"/>
    </source>
</evidence>
<reference evidence="2 3" key="1">
    <citation type="submission" date="2024-06" db="EMBL/GenBank/DDBJ databases">
        <title>The Natural Products Discovery Center: Release of the First 8490 Sequenced Strains for Exploring Actinobacteria Biosynthetic Diversity.</title>
        <authorList>
            <person name="Kalkreuter E."/>
            <person name="Kautsar S.A."/>
            <person name="Yang D."/>
            <person name="Bader C.D."/>
            <person name="Teijaro C.N."/>
            <person name="Fluegel L."/>
            <person name="Davis C.M."/>
            <person name="Simpson J.R."/>
            <person name="Lauterbach L."/>
            <person name="Steele A.D."/>
            <person name="Gui C."/>
            <person name="Meng S."/>
            <person name="Li G."/>
            <person name="Viehrig K."/>
            <person name="Ye F."/>
            <person name="Su P."/>
            <person name="Kiefer A.F."/>
            <person name="Nichols A."/>
            <person name="Cepeda A.J."/>
            <person name="Yan W."/>
            <person name="Fan B."/>
            <person name="Jiang Y."/>
            <person name="Adhikari A."/>
            <person name="Zheng C.-J."/>
            <person name="Schuster L."/>
            <person name="Cowan T.M."/>
            <person name="Smanski M.J."/>
            <person name="Chevrette M.G."/>
            <person name="De Carvalho L.P.S."/>
            <person name="Shen B."/>
        </authorList>
    </citation>
    <scope>NUCLEOTIDE SEQUENCE [LARGE SCALE GENOMIC DNA]</scope>
    <source>
        <strain evidence="2 3">NPDC048946</strain>
    </source>
</reference>
<dbReference type="PROSITE" id="PS51819">
    <property type="entry name" value="VOC"/>
    <property type="match status" value="1"/>
</dbReference>
<evidence type="ECO:0000313" key="3">
    <source>
        <dbReference type="Proteomes" id="UP001551482"/>
    </source>
</evidence>
<organism evidence="2 3">
    <name type="scientific">Streptodolium elevatio</name>
    <dbReference type="NCBI Taxonomy" id="3157996"/>
    <lineage>
        <taxon>Bacteria</taxon>
        <taxon>Bacillati</taxon>
        <taxon>Actinomycetota</taxon>
        <taxon>Actinomycetes</taxon>
        <taxon>Kitasatosporales</taxon>
        <taxon>Streptomycetaceae</taxon>
        <taxon>Streptodolium</taxon>
    </lineage>
</organism>
<keyword evidence="3" id="KW-1185">Reference proteome</keyword>
<dbReference type="CDD" id="cd07246">
    <property type="entry name" value="VOC_like"/>
    <property type="match status" value="1"/>
</dbReference>
<dbReference type="InterPro" id="IPR037523">
    <property type="entry name" value="VOC_core"/>
</dbReference>
<name>A0ABV3DTZ9_9ACTN</name>
<protein>
    <submittedName>
        <fullName evidence="2">VOC family protein</fullName>
    </submittedName>
</protein>
<dbReference type="SUPFAM" id="SSF54593">
    <property type="entry name" value="Glyoxalase/Bleomycin resistance protein/Dihydroxybiphenyl dioxygenase"/>
    <property type="match status" value="1"/>
</dbReference>
<accession>A0ABV3DTZ9</accession>
<dbReference type="EMBL" id="JBEZFP010000162">
    <property type="protein sequence ID" value="MEU8139228.1"/>
    <property type="molecule type" value="Genomic_DNA"/>
</dbReference>
<dbReference type="RefSeq" id="WP_358363181.1">
    <property type="nucleotide sequence ID" value="NZ_JBEZFP010000162.1"/>
</dbReference>
<dbReference type="Gene3D" id="3.30.720.110">
    <property type="match status" value="1"/>
</dbReference>
<feature type="domain" description="VOC" evidence="1">
    <location>
        <begin position="9"/>
        <end position="126"/>
    </location>
</feature>
<dbReference type="PANTHER" id="PTHR34109">
    <property type="entry name" value="BNAUNNG04460D PROTEIN-RELATED"/>
    <property type="match status" value="1"/>
</dbReference>
<dbReference type="InterPro" id="IPR029068">
    <property type="entry name" value="Glyas_Bleomycin-R_OHBP_Dase"/>
</dbReference>
<dbReference type="InterPro" id="IPR004360">
    <property type="entry name" value="Glyas_Fos-R_dOase_dom"/>
</dbReference>
<proteinExistence type="predicted"/>
<dbReference type="PANTHER" id="PTHR34109:SF1">
    <property type="entry name" value="VOC DOMAIN-CONTAINING PROTEIN"/>
    <property type="match status" value="1"/>
</dbReference>
<gene>
    <name evidence="2" type="ORF">AB0C36_37740</name>
</gene>
<comment type="caution">
    <text evidence="2">The sequence shown here is derived from an EMBL/GenBank/DDBJ whole genome shotgun (WGS) entry which is preliminary data.</text>
</comment>
<sequence>MPVAHKPEGYTAVTPWIISRDTAGLLAWMAEAFGAEEIGRFVGPDGSIGHAETRVGDAIVMAFDAPPDWAPTPAFLRLYVEDAHAVHAAAVEAGGVSVTEVTHLFFGDLVGRVRDPFGNLWWIQTHIEDVTEEEVARRLSDPVFTEAMAYVQGARIVEGDA</sequence>
<dbReference type="Gene3D" id="3.30.720.120">
    <property type="match status" value="1"/>
</dbReference>
<dbReference type="Pfam" id="PF00903">
    <property type="entry name" value="Glyoxalase"/>
    <property type="match status" value="1"/>
</dbReference>